<accession>A9F7T2</accession>
<dbReference type="AlphaFoldDB" id="A9F7T2"/>
<sequence>MGVSGRGTMSALALIVFGLSGWVHYDALVISPARASPSSDA</sequence>
<gene>
    <name evidence="1" type="ordered locus">sce1409</name>
</gene>
<dbReference type="EMBL" id="AM746676">
    <property type="protein sequence ID" value="CAN91567.1"/>
    <property type="molecule type" value="Genomic_DNA"/>
</dbReference>
<evidence type="ECO:0000313" key="1">
    <source>
        <dbReference type="EMBL" id="CAN91567.1"/>
    </source>
</evidence>
<dbReference type="Proteomes" id="UP000002139">
    <property type="component" value="Chromosome"/>
</dbReference>
<reference evidence="1 2" key="1">
    <citation type="journal article" date="2007" name="Nat. Biotechnol.">
        <title>Complete genome sequence of the myxobacterium Sorangium cellulosum.</title>
        <authorList>
            <person name="Schneiker S."/>
            <person name="Perlova O."/>
            <person name="Kaiser O."/>
            <person name="Gerth K."/>
            <person name="Alici A."/>
            <person name="Altmeyer M.O."/>
            <person name="Bartels D."/>
            <person name="Bekel T."/>
            <person name="Beyer S."/>
            <person name="Bode E."/>
            <person name="Bode H.B."/>
            <person name="Bolten C.J."/>
            <person name="Choudhuri J.V."/>
            <person name="Doss S."/>
            <person name="Elnakady Y.A."/>
            <person name="Frank B."/>
            <person name="Gaigalat L."/>
            <person name="Goesmann A."/>
            <person name="Groeger C."/>
            <person name="Gross F."/>
            <person name="Jelsbak L."/>
            <person name="Jelsbak L."/>
            <person name="Kalinowski J."/>
            <person name="Kegler C."/>
            <person name="Knauber T."/>
            <person name="Konietzny S."/>
            <person name="Kopp M."/>
            <person name="Krause L."/>
            <person name="Krug D."/>
            <person name="Linke B."/>
            <person name="Mahmud T."/>
            <person name="Martinez-Arias R."/>
            <person name="McHardy A.C."/>
            <person name="Merai M."/>
            <person name="Meyer F."/>
            <person name="Mormann S."/>
            <person name="Munoz-Dorado J."/>
            <person name="Perez J."/>
            <person name="Pradella S."/>
            <person name="Rachid S."/>
            <person name="Raddatz G."/>
            <person name="Rosenau F."/>
            <person name="Rueckert C."/>
            <person name="Sasse F."/>
            <person name="Scharfe M."/>
            <person name="Schuster S.C."/>
            <person name="Suen G."/>
            <person name="Treuner-Lange A."/>
            <person name="Velicer G.J."/>
            <person name="Vorholter F.-J."/>
            <person name="Weissman K.J."/>
            <person name="Welch R.D."/>
            <person name="Wenzel S.C."/>
            <person name="Whitworth D.E."/>
            <person name="Wilhelm S."/>
            <person name="Wittmann C."/>
            <person name="Bloecker H."/>
            <person name="Puehler A."/>
            <person name="Mueller R."/>
        </authorList>
    </citation>
    <scope>NUCLEOTIDE SEQUENCE [LARGE SCALE GENOMIC DNA]</scope>
    <source>
        <strain evidence="2">So ce56</strain>
    </source>
</reference>
<proteinExistence type="predicted"/>
<dbReference type="STRING" id="448385.sce1409"/>
<organism evidence="1 2">
    <name type="scientific">Sorangium cellulosum (strain So ce56)</name>
    <name type="common">Polyangium cellulosum (strain So ce56)</name>
    <dbReference type="NCBI Taxonomy" id="448385"/>
    <lineage>
        <taxon>Bacteria</taxon>
        <taxon>Pseudomonadati</taxon>
        <taxon>Myxococcota</taxon>
        <taxon>Polyangia</taxon>
        <taxon>Polyangiales</taxon>
        <taxon>Polyangiaceae</taxon>
        <taxon>Sorangium</taxon>
    </lineage>
</organism>
<keyword evidence="2" id="KW-1185">Reference proteome</keyword>
<evidence type="ECO:0000313" key="2">
    <source>
        <dbReference type="Proteomes" id="UP000002139"/>
    </source>
</evidence>
<dbReference type="KEGG" id="scl:sce1409"/>
<name>A9F7T2_SORC5</name>
<protein>
    <submittedName>
        <fullName evidence="1">Uncharacterized protein</fullName>
    </submittedName>
</protein>
<dbReference type="HOGENOM" id="CLU_3276767_0_0_7"/>